<evidence type="ECO:0000313" key="7">
    <source>
        <dbReference type="Proteomes" id="UP001266305"/>
    </source>
</evidence>
<comment type="caution">
    <text evidence="6">The sequence shown here is derived from an EMBL/GenBank/DDBJ whole genome shotgun (WGS) entry which is preliminary data.</text>
</comment>
<evidence type="ECO:0000256" key="4">
    <source>
        <dbReference type="RuleBase" id="RU363019"/>
    </source>
</evidence>
<dbReference type="InterPro" id="IPR024936">
    <property type="entry name" value="Cyclophilin-type_PPIase"/>
</dbReference>
<dbReference type="Gene3D" id="2.40.100.10">
    <property type="entry name" value="Cyclophilin-like"/>
    <property type="match status" value="1"/>
</dbReference>
<dbReference type="PIRSF" id="PIRSF001467">
    <property type="entry name" value="Peptidylpro_ismrse"/>
    <property type="match status" value="1"/>
</dbReference>
<dbReference type="PROSITE" id="PS50072">
    <property type="entry name" value="CSA_PPIASE_2"/>
    <property type="match status" value="1"/>
</dbReference>
<gene>
    <name evidence="6" type="ORF">P7K49_024413</name>
</gene>
<dbReference type="EC" id="5.2.1.8" evidence="4"/>
<keyword evidence="2 4" id="KW-0697">Rotamase</keyword>
<evidence type="ECO:0000256" key="3">
    <source>
        <dbReference type="ARBA" id="ARBA00023235"/>
    </source>
</evidence>
<dbReference type="Proteomes" id="UP001266305">
    <property type="component" value="Unassembled WGS sequence"/>
</dbReference>
<dbReference type="InterPro" id="IPR029000">
    <property type="entry name" value="Cyclophilin-like_dom_sf"/>
</dbReference>
<protein>
    <recommendedName>
        <fullName evidence="4">Peptidyl-prolyl cis-trans isomerase</fullName>
        <shortName evidence="4">PPIase</shortName>
        <ecNumber evidence="4">5.2.1.8</ecNumber>
    </recommendedName>
</protein>
<dbReference type="PANTHER" id="PTHR11071:SF490">
    <property type="entry name" value="PEPTIDYL-PROLYL CIS-TRANS ISOMERASE A"/>
    <property type="match status" value="1"/>
</dbReference>
<proteinExistence type="inferred from homology"/>
<name>A0ABQ9URS0_SAGOE</name>
<sequence>MAENFCALSTGEKGFGYNSFCFPRIILEFTYEGDDFTWHNDSGGKSIYGKKYDNEKLILKHTGPGISFMTNAGPNANSFQCFICTAKTEWLDGKPLVSGKVKEDMNILEAMEHFGSRNGEASTKIITADWTTLINWTC</sequence>
<dbReference type="PANTHER" id="PTHR11071">
    <property type="entry name" value="PEPTIDYL-PROLYL CIS-TRANS ISOMERASE"/>
    <property type="match status" value="1"/>
</dbReference>
<keyword evidence="3 4" id="KW-0413">Isomerase</keyword>
<dbReference type="Pfam" id="PF00160">
    <property type="entry name" value="Pro_isomerase"/>
    <property type="match status" value="1"/>
</dbReference>
<accession>A0ABQ9URS0</accession>
<evidence type="ECO:0000256" key="1">
    <source>
        <dbReference type="ARBA" id="ARBA00000971"/>
    </source>
</evidence>
<comment type="function">
    <text evidence="4">PPIases accelerate the folding of proteins. It catalyzes the cis-trans isomerization of proline imidic peptide bonds in oligopeptides.</text>
</comment>
<dbReference type="EMBL" id="JASSZA010000011">
    <property type="protein sequence ID" value="KAK2098962.1"/>
    <property type="molecule type" value="Genomic_DNA"/>
</dbReference>
<organism evidence="6 7">
    <name type="scientific">Saguinus oedipus</name>
    <name type="common">Cotton-top tamarin</name>
    <name type="synonym">Oedipomidas oedipus</name>
    <dbReference type="NCBI Taxonomy" id="9490"/>
    <lineage>
        <taxon>Eukaryota</taxon>
        <taxon>Metazoa</taxon>
        <taxon>Chordata</taxon>
        <taxon>Craniata</taxon>
        <taxon>Vertebrata</taxon>
        <taxon>Euteleostomi</taxon>
        <taxon>Mammalia</taxon>
        <taxon>Eutheria</taxon>
        <taxon>Euarchontoglires</taxon>
        <taxon>Primates</taxon>
        <taxon>Haplorrhini</taxon>
        <taxon>Platyrrhini</taxon>
        <taxon>Cebidae</taxon>
        <taxon>Callitrichinae</taxon>
        <taxon>Saguinus</taxon>
    </lineage>
</organism>
<reference evidence="6 7" key="1">
    <citation type="submission" date="2023-05" db="EMBL/GenBank/DDBJ databases">
        <title>B98-5 Cell Line De Novo Hybrid Assembly: An Optical Mapping Approach.</title>
        <authorList>
            <person name="Kananen K."/>
            <person name="Auerbach J.A."/>
            <person name="Kautto E."/>
            <person name="Blachly J.S."/>
        </authorList>
    </citation>
    <scope>NUCLEOTIDE SEQUENCE [LARGE SCALE GENOMIC DNA]</scope>
    <source>
        <strain evidence="6">B95-8</strain>
        <tissue evidence="6">Cell line</tissue>
    </source>
</reference>
<evidence type="ECO:0000256" key="2">
    <source>
        <dbReference type="ARBA" id="ARBA00023110"/>
    </source>
</evidence>
<feature type="non-terminal residue" evidence="6">
    <location>
        <position position="138"/>
    </location>
</feature>
<dbReference type="PRINTS" id="PR00153">
    <property type="entry name" value="CSAPPISMRASE"/>
</dbReference>
<comment type="similarity">
    <text evidence="4">Belongs to the cyclophilin-type PPIase family.</text>
</comment>
<comment type="catalytic activity">
    <reaction evidence="1 4">
        <text>[protein]-peptidylproline (omega=180) = [protein]-peptidylproline (omega=0)</text>
        <dbReference type="Rhea" id="RHEA:16237"/>
        <dbReference type="Rhea" id="RHEA-COMP:10747"/>
        <dbReference type="Rhea" id="RHEA-COMP:10748"/>
        <dbReference type="ChEBI" id="CHEBI:83833"/>
        <dbReference type="ChEBI" id="CHEBI:83834"/>
        <dbReference type="EC" id="5.2.1.8"/>
    </reaction>
</comment>
<dbReference type="InterPro" id="IPR002130">
    <property type="entry name" value="Cyclophilin-type_PPIase_dom"/>
</dbReference>
<evidence type="ECO:0000313" key="6">
    <source>
        <dbReference type="EMBL" id="KAK2098962.1"/>
    </source>
</evidence>
<dbReference type="SUPFAM" id="SSF50891">
    <property type="entry name" value="Cyclophilin-like"/>
    <property type="match status" value="1"/>
</dbReference>
<evidence type="ECO:0000259" key="5">
    <source>
        <dbReference type="PROSITE" id="PS50072"/>
    </source>
</evidence>
<keyword evidence="7" id="KW-1185">Reference proteome</keyword>
<feature type="domain" description="PPIase cyclophilin-type" evidence="5">
    <location>
        <begin position="1"/>
        <end position="127"/>
    </location>
</feature>